<organism evidence="2 3">
    <name type="scientific">Phenylobacterium terrae</name>
    <dbReference type="NCBI Taxonomy" id="2665495"/>
    <lineage>
        <taxon>Bacteria</taxon>
        <taxon>Pseudomonadati</taxon>
        <taxon>Pseudomonadota</taxon>
        <taxon>Alphaproteobacteria</taxon>
        <taxon>Caulobacterales</taxon>
        <taxon>Caulobacteraceae</taxon>
        <taxon>Phenylobacterium</taxon>
    </lineage>
</organism>
<feature type="transmembrane region" description="Helical" evidence="1">
    <location>
        <begin position="43"/>
        <end position="64"/>
    </location>
</feature>
<name>A0ABW4MYR6_9CAUL</name>
<keyword evidence="1" id="KW-0812">Transmembrane</keyword>
<sequence>MQSGETPEAESRPAFDEASAGESLVAGLSGIWDRLLSLDPAEVLINLGLSVLVIVLVAGAVWGLRKLLQLALARLSPRPPPPDAAPRIAGLTWTLVRMLALAAAATAVLAVWGVDLWAWLTRG</sequence>
<keyword evidence="1" id="KW-1133">Transmembrane helix</keyword>
<comment type="caution">
    <text evidence="2">The sequence shown here is derived from an EMBL/GenBank/DDBJ whole genome shotgun (WGS) entry which is preliminary data.</text>
</comment>
<evidence type="ECO:0008006" key="4">
    <source>
        <dbReference type="Google" id="ProtNLM"/>
    </source>
</evidence>
<evidence type="ECO:0000313" key="3">
    <source>
        <dbReference type="Proteomes" id="UP001597237"/>
    </source>
</evidence>
<proteinExistence type="predicted"/>
<feature type="transmembrane region" description="Helical" evidence="1">
    <location>
        <begin position="95"/>
        <end position="120"/>
    </location>
</feature>
<evidence type="ECO:0000313" key="2">
    <source>
        <dbReference type="EMBL" id="MFD1782913.1"/>
    </source>
</evidence>
<dbReference type="Proteomes" id="UP001597237">
    <property type="component" value="Unassembled WGS sequence"/>
</dbReference>
<evidence type="ECO:0000256" key="1">
    <source>
        <dbReference type="SAM" id="Phobius"/>
    </source>
</evidence>
<keyword evidence="1" id="KW-0472">Membrane</keyword>
<accession>A0ABW4MYR6</accession>
<keyword evidence="3" id="KW-1185">Reference proteome</keyword>
<protein>
    <recommendedName>
        <fullName evidence="4">Mechanosensitive ion channel protein MscS</fullName>
    </recommendedName>
</protein>
<gene>
    <name evidence="2" type="ORF">ACFSC0_05870</name>
</gene>
<dbReference type="EMBL" id="JBHUEY010000001">
    <property type="protein sequence ID" value="MFD1782913.1"/>
    <property type="molecule type" value="Genomic_DNA"/>
</dbReference>
<dbReference type="RefSeq" id="WP_377282560.1">
    <property type="nucleotide sequence ID" value="NZ_JBHRSI010000007.1"/>
</dbReference>
<reference evidence="3" key="1">
    <citation type="journal article" date="2019" name="Int. J. Syst. Evol. Microbiol.">
        <title>The Global Catalogue of Microorganisms (GCM) 10K type strain sequencing project: providing services to taxonomists for standard genome sequencing and annotation.</title>
        <authorList>
            <consortium name="The Broad Institute Genomics Platform"/>
            <consortium name="The Broad Institute Genome Sequencing Center for Infectious Disease"/>
            <person name="Wu L."/>
            <person name="Ma J."/>
        </authorList>
    </citation>
    <scope>NUCLEOTIDE SEQUENCE [LARGE SCALE GENOMIC DNA]</scope>
    <source>
        <strain evidence="3">DFY28</strain>
    </source>
</reference>